<protein>
    <recommendedName>
        <fullName evidence="3">TonB-dependent receptor</fullName>
    </recommendedName>
</protein>
<evidence type="ECO:0000313" key="2">
    <source>
        <dbReference type="Proteomes" id="UP000306808"/>
    </source>
</evidence>
<keyword evidence="2" id="KW-1185">Reference proteome</keyword>
<name>A0A4U0P3Q2_9SPHI</name>
<dbReference type="Gene3D" id="2.60.40.1930">
    <property type="match status" value="1"/>
</dbReference>
<comment type="caution">
    <text evidence="1">The sequence shown here is derived from an EMBL/GenBank/DDBJ whole genome shotgun (WGS) entry which is preliminary data.</text>
</comment>
<dbReference type="Proteomes" id="UP000306808">
    <property type="component" value="Unassembled WGS sequence"/>
</dbReference>
<evidence type="ECO:0008006" key="3">
    <source>
        <dbReference type="Google" id="ProtNLM"/>
    </source>
</evidence>
<dbReference type="EMBL" id="SUME01000002">
    <property type="protein sequence ID" value="TJZ61790.1"/>
    <property type="molecule type" value="Genomic_DNA"/>
</dbReference>
<evidence type="ECO:0000313" key="1">
    <source>
        <dbReference type="EMBL" id="TJZ61790.1"/>
    </source>
</evidence>
<gene>
    <name evidence="1" type="ORF">FAZ15_04540</name>
</gene>
<proteinExistence type="predicted"/>
<dbReference type="AlphaFoldDB" id="A0A4U0P3Q2"/>
<reference evidence="1 2" key="1">
    <citation type="submission" date="2019-04" db="EMBL/GenBank/DDBJ databases">
        <title>Sphingobacterium olei sp. nov., isolated from oil-contaminated soil.</title>
        <authorList>
            <person name="Liu B."/>
        </authorList>
    </citation>
    <scope>NUCLEOTIDE SEQUENCE [LARGE SCALE GENOMIC DNA]</scope>
    <source>
        <strain evidence="1 2">HAL-9</strain>
    </source>
</reference>
<dbReference type="RefSeq" id="WP_136900147.1">
    <property type="nucleotide sequence ID" value="NZ_SUME01000002.1"/>
</dbReference>
<sequence>MIKIVFSFFLLIGINPLYGQHIEQVLRDAREHHELNLQEKLYLHLDKPTYTAGETIWIKVYCTVGVENLLSNLSGITDIELIDPAHNIVSAIKIPLVMGMGIADIQLNDTITEGSYRLRAYTSWMRNADEQFFYDRTLHISNGRSDNVLTATTLHANNEKGTTYAVDLKTMSGVPLQDIPVQFEVLHNGKVVEKKKQQTDGGGVTTVLLNHKYEDAIIRYSFETPEKLTINKFIKPLNIRTQNCVQLLPEGE</sequence>
<dbReference type="OrthoDB" id="609485at2"/>
<organism evidence="1 2">
    <name type="scientific">Sphingobacterium olei</name>
    <dbReference type="NCBI Taxonomy" id="2571155"/>
    <lineage>
        <taxon>Bacteria</taxon>
        <taxon>Pseudomonadati</taxon>
        <taxon>Bacteroidota</taxon>
        <taxon>Sphingobacteriia</taxon>
        <taxon>Sphingobacteriales</taxon>
        <taxon>Sphingobacteriaceae</taxon>
        <taxon>Sphingobacterium</taxon>
    </lineage>
</organism>
<accession>A0A4U0P3Q2</accession>